<proteinExistence type="predicted"/>
<dbReference type="Proteomes" id="UP000252107">
    <property type="component" value="Unassembled WGS sequence"/>
</dbReference>
<keyword evidence="3" id="KW-1185">Reference proteome</keyword>
<feature type="region of interest" description="Disordered" evidence="1">
    <location>
        <begin position="65"/>
        <end position="87"/>
    </location>
</feature>
<gene>
    <name evidence="2" type="ORF">A6770_20770</name>
</gene>
<evidence type="ECO:0000313" key="3">
    <source>
        <dbReference type="Proteomes" id="UP000252107"/>
    </source>
</evidence>
<reference evidence="2" key="1">
    <citation type="submission" date="2016-04" db="EMBL/GenBank/DDBJ databases">
        <authorList>
            <person name="Tabuchi Yagui T.R."/>
        </authorList>
    </citation>
    <scope>NUCLEOTIDE SEQUENCE [LARGE SCALE GENOMIC DNA]</scope>
    <source>
        <strain evidence="2">NIES-26</strain>
    </source>
</reference>
<evidence type="ECO:0000256" key="1">
    <source>
        <dbReference type="SAM" id="MobiDB-lite"/>
    </source>
</evidence>
<dbReference type="InterPro" id="IPR049598">
    <property type="entry name" value="HetP-like"/>
</dbReference>
<feature type="compositionally biased region" description="Basic and acidic residues" evidence="1">
    <location>
        <begin position="73"/>
        <end position="87"/>
    </location>
</feature>
<accession>A0A367R3B5</accession>
<dbReference type="AlphaFoldDB" id="A0A367R3B5"/>
<dbReference type="NCBIfam" id="NF037966">
    <property type="entry name" value="HetP_family"/>
    <property type="match status" value="1"/>
</dbReference>
<evidence type="ECO:0000313" key="2">
    <source>
        <dbReference type="EMBL" id="RCJ30958.1"/>
    </source>
</evidence>
<name>A0A367R3B5_9NOSO</name>
<protein>
    <submittedName>
        <fullName evidence="2">Heterocyst differentiation protein</fullName>
    </submittedName>
</protein>
<dbReference type="EMBL" id="LXQD01000247">
    <property type="protein sequence ID" value="RCJ30958.1"/>
    <property type="molecule type" value="Genomic_DNA"/>
</dbReference>
<sequence>MNQDIPGISGNFNKKINPEQFDQIVEAILAGKYSWACVLILRLAGYNPLHYIPYRTYNRLLKENSQANKSHQQHQENVKNTHPSADNKCDTHIATSCLGKIKDVAYLEVVGKKTEIRGGGLDRQWLGKQIHESQSIKSEPHPESA</sequence>
<organism evidence="2 3">
    <name type="scientific">Nostoc minutum NIES-26</name>
    <dbReference type="NCBI Taxonomy" id="1844469"/>
    <lineage>
        <taxon>Bacteria</taxon>
        <taxon>Bacillati</taxon>
        <taxon>Cyanobacteriota</taxon>
        <taxon>Cyanophyceae</taxon>
        <taxon>Nostocales</taxon>
        <taxon>Nostocaceae</taxon>
        <taxon>Nostoc</taxon>
    </lineage>
</organism>
<comment type="caution">
    <text evidence="2">The sequence shown here is derived from an EMBL/GenBank/DDBJ whole genome shotgun (WGS) entry which is preliminary data.</text>
</comment>